<dbReference type="GO" id="GO:0008728">
    <property type="term" value="F:GTP diphosphokinase activity"/>
    <property type="evidence" value="ECO:0007669"/>
    <property type="project" value="TreeGrafter"/>
</dbReference>
<reference evidence="1 2" key="1">
    <citation type="submission" date="2018-06" db="EMBL/GenBank/DDBJ databases">
        <authorList>
            <consortium name="Pathogen Informatics"/>
            <person name="Doyle S."/>
        </authorList>
    </citation>
    <scope>NUCLEOTIDE SEQUENCE [LARGE SCALE GENOMIC DNA]</scope>
    <source>
        <strain evidence="1 2">NCTC10794</strain>
    </source>
</reference>
<dbReference type="GO" id="GO:0015969">
    <property type="term" value="P:guanosine tetraphosphate metabolic process"/>
    <property type="evidence" value="ECO:0007669"/>
    <property type="project" value="TreeGrafter"/>
</dbReference>
<organism evidence="1 2">
    <name type="scientific">Haemophilus parahaemolyticus</name>
    <dbReference type="NCBI Taxonomy" id="735"/>
    <lineage>
        <taxon>Bacteria</taxon>
        <taxon>Pseudomonadati</taxon>
        <taxon>Pseudomonadota</taxon>
        <taxon>Gammaproteobacteria</taxon>
        <taxon>Pasteurellales</taxon>
        <taxon>Pasteurellaceae</taxon>
        <taxon>Haemophilus</taxon>
    </lineage>
</organism>
<dbReference type="EMBL" id="UGHH01000002">
    <property type="protein sequence ID" value="STO63251.1"/>
    <property type="molecule type" value="Genomic_DNA"/>
</dbReference>
<dbReference type="SUPFAM" id="SSF109604">
    <property type="entry name" value="HD-domain/PDEase-like"/>
    <property type="match status" value="1"/>
</dbReference>
<dbReference type="GO" id="GO:0008893">
    <property type="term" value="F:guanosine-3',5'-bis(diphosphate) 3'-diphosphatase activity"/>
    <property type="evidence" value="ECO:0007669"/>
    <property type="project" value="TreeGrafter"/>
</dbReference>
<sequence length="71" mass="7836">MQDKSSFSSSEPYITHPVAVAGIIAEMKFDHEAVMAALLHDVIEDTPYTEEQLAAEFGKNVAEINSNVQRI</sequence>
<evidence type="ECO:0000313" key="1">
    <source>
        <dbReference type="EMBL" id="STO63251.1"/>
    </source>
</evidence>
<dbReference type="AlphaFoldDB" id="A0A377HYS1"/>
<dbReference type="GO" id="GO:0005886">
    <property type="term" value="C:plasma membrane"/>
    <property type="evidence" value="ECO:0007669"/>
    <property type="project" value="TreeGrafter"/>
</dbReference>
<dbReference type="PANTHER" id="PTHR21262">
    <property type="entry name" value="GUANOSINE-3',5'-BIS DIPHOSPHATE 3'-PYROPHOSPHOHYDROLASE"/>
    <property type="match status" value="1"/>
</dbReference>
<keyword evidence="1" id="KW-0378">Hydrolase</keyword>
<dbReference type="GO" id="GO:0042594">
    <property type="term" value="P:response to starvation"/>
    <property type="evidence" value="ECO:0007669"/>
    <property type="project" value="TreeGrafter"/>
</dbReference>
<dbReference type="Gene3D" id="1.10.3210.10">
    <property type="entry name" value="Hypothetical protein af1432"/>
    <property type="match status" value="1"/>
</dbReference>
<dbReference type="Proteomes" id="UP000254867">
    <property type="component" value="Unassembled WGS sequence"/>
</dbReference>
<gene>
    <name evidence="1" type="primary">spoT_1</name>
    <name evidence="1" type="ORF">NCTC10794_00262</name>
</gene>
<dbReference type="PANTHER" id="PTHR21262:SF36">
    <property type="entry name" value="BIFUNCTIONAL (P)PPGPP SYNTHASE_HYDROLASE SPOT"/>
    <property type="match status" value="1"/>
</dbReference>
<proteinExistence type="predicted"/>
<accession>A0A377HYS1</accession>
<name>A0A377HYS1_HAEPH</name>
<evidence type="ECO:0000313" key="2">
    <source>
        <dbReference type="Proteomes" id="UP000254867"/>
    </source>
</evidence>
<protein>
    <submittedName>
        <fullName evidence="1">Guanosine-3',5'-bis(Diphosphate) 3'-pyrophosphohydrolase</fullName>
    </submittedName>
</protein>
<dbReference type="Pfam" id="PF13328">
    <property type="entry name" value="HD_4"/>
    <property type="match status" value="1"/>
</dbReference>